<name>A0A5C7C991_SERMA</name>
<accession>A0A5C7C991</accession>
<protein>
    <submittedName>
        <fullName evidence="2">DUF2575 domain-containing protein</fullName>
    </submittedName>
</protein>
<reference evidence="2 4" key="2">
    <citation type="submission" date="2019-07" db="EMBL/GenBank/DDBJ databases">
        <title>Serratia strains were isolated from fresh produce.</title>
        <authorList>
            <person name="Cho G.-S."/>
            <person name="Stein M."/>
            <person name="Lee W."/>
            <person name="Suh S.H."/>
            <person name="Franz C.M.A.P."/>
        </authorList>
    </citation>
    <scope>NUCLEOTIDE SEQUENCE [LARGE SCALE GENOMIC DNA]</scope>
    <source>
        <strain evidence="2 4">S16</strain>
    </source>
</reference>
<evidence type="ECO:0000313" key="1">
    <source>
        <dbReference type="EMBL" id="TFU53474.1"/>
    </source>
</evidence>
<dbReference type="Proteomes" id="UP000321126">
    <property type="component" value="Unassembled WGS sequence"/>
</dbReference>
<dbReference type="EMBL" id="VOUQ01000007">
    <property type="protein sequence ID" value="TXE33510.1"/>
    <property type="molecule type" value="Genomic_DNA"/>
</dbReference>
<comment type="caution">
    <text evidence="2">The sequence shown here is derived from an EMBL/GenBank/DDBJ whole genome shotgun (WGS) entry which is preliminary data.</text>
</comment>
<evidence type="ECO:0000313" key="2">
    <source>
        <dbReference type="EMBL" id="TXE33510.1"/>
    </source>
</evidence>
<organism evidence="2 4">
    <name type="scientific">Serratia marcescens</name>
    <dbReference type="NCBI Taxonomy" id="615"/>
    <lineage>
        <taxon>Bacteria</taxon>
        <taxon>Pseudomonadati</taxon>
        <taxon>Pseudomonadota</taxon>
        <taxon>Gammaproteobacteria</taxon>
        <taxon>Enterobacterales</taxon>
        <taxon>Yersiniaceae</taxon>
        <taxon>Serratia</taxon>
    </lineage>
</organism>
<evidence type="ECO:0000313" key="4">
    <source>
        <dbReference type="Proteomes" id="UP000321126"/>
    </source>
</evidence>
<gene>
    <name evidence="1" type="ORF">E0L31_28030</name>
    <name evidence="2" type="ORF">FOT62_14465</name>
</gene>
<proteinExistence type="predicted"/>
<dbReference type="AlphaFoldDB" id="A0A5C7C991"/>
<sequence>MYSIEDNSKAEEYALLAFVCQWICANKRRLYRRHSLRCDGAGFYQLRSWEYSVSRENSPMFCRGGRKPLAAVENRPGNAG</sequence>
<reference evidence="1 3" key="1">
    <citation type="submission" date="2019-03" db="EMBL/GenBank/DDBJ databases">
        <title>Serratia marcescens strain N2 draft genome.</title>
        <authorList>
            <person name="Yassin A."/>
            <person name="El-Kenawy N."/>
            <person name="Youssef N.H."/>
        </authorList>
    </citation>
    <scope>NUCLEOTIDE SEQUENCE [LARGE SCALE GENOMIC DNA]</scope>
    <source>
        <strain evidence="1 3">N2</strain>
    </source>
</reference>
<dbReference type="EMBL" id="SPSG01003896">
    <property type="protein sequence ID" value="TFU53474.1"/>
    <property type="molecule type" value="Genomic_DNA"/>
</dbReference>
<dbReference type="AntiFam" id="ANF00260">
    <property type="entry name" value="Protein of unknown function (DUF2575)"/>
</dbReference>
<evidence type="ECO:0000313" key="3">
    <source>
        <dbReference type="Proteomes" id="UP000298510"/>
    </source>
</evidence>